<dbReference type="InterPro" id="IPR000917">
    <property type="entry name" value="Sulfatase_N"/>
</dbReference>
<dbReference type="Proteomes" id="UP000664480">
    <property type="component" value="Unassembled WGS sequence"/>
</dbReference>
<dbReference type="InterPro" id="IPR050738">
    <property type="entry name" value="Sulfatase"/>
</dbReference>
<dbReference type="SUPFAM" id="SSF53649">
    <property type="entry name" value="Alkaline phosphatase-like"/>
    <property type="match status" value="1"/>
</dbReference>
<dbReference type="CDD" id="cd16027">
    <property type="entry name" value="SGSH"/>
    <property type="match status" value="1"/>
</dbReference>
<sequence length="554" mass="62831">MKISSLRINSLVLALCYLFFSCSEPEEQKMEIDYPTHPNIVWIVNEDMSPEHLGAYGGTGGKTPVLDQFATESLKYTNAFSTAGVCAPSRAAIITGAYQTSIGAHNMRTLGMSANALDAYPEGFKSYSTVLPDGMKGFPEYLRMIGYYTTNNSKQDYQFVAPKTMWDESSNNAHWKNRPDPNQPFFSIFNLTISHESQVWARADEPLLVDPADVTVPPVYPDDSISRHTMARFITNVMRMDTQVGEIIQELKDAGLYENTIIFYYSDHGDGMPYFKRELYDRGLKIPLLIKAPFLEPGSVTDELVSFVDFAPTVLSLAGIKIPPSMQGQPFLGPQKSAPRKYVYAARDRMDSEVDRVRAVSDGRYKYIRNYMINQPNYQNIRYRLNNPLMVHLLELHEQGQLTPDQERWFDETKPKEELYDTQVDPWEFNNLVGNPEYDAKLEEMRKAHLDWINYYGDLGAKPEMEMVKEWWGGKDTAPVTEEPIVLFEDGLVALGSGTPSASIGYKKSSKDVWSVYQEPFEAAAGDSLYVLAHRIGYEPSEKAIVLKVEEVEE</sequence>
<keyword evidence="2" id="KW-0479">Metal-binding</keyword>
<dbReference type="Gene3D" id="3.40.720.10">
    <property type="entry name" value="Alkaline Phosphatase, subunit A"/>
    <property type="match status" value="1"/>
</dbReference>
<name>A0ABS3CA36_9BACT</name>
<evidence type="ECO:0000256" key="4">
    <source>
        <dbReference type="ARBA" id="ARBA00022837"/>
    </source>
</evidence>
<dbReference type="Pfam" id="PF00884">
    <property type="entry name" value="Sulfatase"/>
    <property type="match status" value="1"/>
</dbReference>
<proteinExistence type="inferred from homology"/>
<dbReference type="PANTHER" id="PTHR42693">
    <property type="entry name" value="ARYLSULFATASE FAMILY MEMBER"/>
    <property type="match status" value="1"/>
</dbReference>
<evidence type="ECO:0000256" key="3">
    <source>
        <dbReference type="ARBA" id="ARBA00022801"/>
    </source>
</evidence>
<reference evidence="6 7" key="1">
    <citation type="submission" date="2021-03" db="EMBL/GenBank/DDBJ databases">
        <title>novel species isolated from a fishpond in China.</title>
        <authorList>
            <person name="Lu H."/>
            <person name="Cai Z."/>
        </authorList>
    </citation>
    <scope>NUCLEOTIDE SEQUENCE [LARGE SCALE GENOMIC DNA]</scope>
    <source>
        <strain evidence="6 7">YJ13C</strain>
    </source>
</reference>
<dbReference type="PROSITE" id="PS51257">
    <property type="entry name" value="PROKAR_LIPOPROTEIN"/>
    <property type="match status" value="1"/>
</dbReference>
<keyword evidence="3" id="KW-0378">Hydrolase</keyword>
<evidence type="ECO:0000256" key="2">
    <source>
        <dbReference type="ARBA" id="ARBA00022723"/>
    </source>
</evidence>
<evidence type="ECO:0000313" key="7">
    <source>
        <dbReference type="Proteomes" id="UP000664480"/>
    </source>
</evidence>
<gene>
    <name evidence="6" type="ORF">J0A69_00700</name>
</gene>
<evidence type="ECO:0000313" key="6">
    <source>
        <dbReference type="EMBL" id="MBN7813918.1"/>
    </source>
</evidence>
<dbReference type="InterPro" id="IPR017850">
    <property type="entry name" value="Alkaline_phosphatase_core_sf"/>
</dbReference>
<dbReference type="PROSITE" id="PS00523">
    <property type="entry name" value="SULFATASE_1"/>
    <property type="match status" value="1"/>
</dbReference>
<organism evidence="6 7">
    <name type="scientific">Algoriphagus pacificus</name>
    <dbReference type="NCBI Taxonomy" id="2811234"/>
    <lineage>
        <taxon>Bacteria</taxon>
        <taxon>Pseudomonadati</taxon>
        <taxon>Bacteroidota</taxon>
        <taxon>Cytophagia</taxon>
        <taxon>Cytophagales</taxon>
        <taxon>Cyclobacteriaceae</taxon>
        <taxon>Algoriphagus</taxon>
    </lineage>
</organism>
<evidence type="ECO:0000259" key="5">
    <source>
        <dbReference type="Pfam" id="PF00884"/>
    </source>
</evidence>
<dbReference type="InterPro" id="IPR024607">
    <property type="entry name" value="Sulfatase_CS"/>
</dbReference>
<protein>
    <submittedName>
        <fullName evidence="6">Sulfatase</fullName>
    </submittedName>
</protein>
<accession>A0ABS3CA36</accession>
<dbReference type="RefSeq" id="WP_206584589.1">
    <property type="nucleotide sequence ID" value="NZ_JAFKCU010000001.1"/>
</dbReference>
<dbReference type="EMBL" id="JAFKCU010000001">
    <property type="protein sequence ID" value="MBN7813918.1"/>
    <property type="molecule type" value="Genomic_DNA"/>
</dbReference>
<comment type="caution">
    <text evidence="6">The sequence shown here is derived from an EMBL/GenBank/DDBJ whole genome shotgun (WGS) entry which is preliminary data.</text>
</comment>
<keyword evidence="7" id="KW-1185">Reference proteome</keyword>
<dbReference type="PANTHER" id="PTHR42693:SF53">
    <property type="entry name" value="ENDO-4-O-SULFATASE"/>
    <property type="match status" value="1"/>
</dbReference>
<evidence type="ECO:0000256" key="1">
    <source>
        <dbReference type="ARBA" id="ARBA00008779"/>
    </source>
</evidence>
<feature type="domain" description="Sulfatase N-terminal" evidence="5">
    <location>
        <begin position="38"/>
        <end position="320"/>
    </location>
</feature>
<comment type="similarity">
    <text evidence="1">Belongs to the sulfatase family.</text>
</comment>
<keyword evidence="4" id="KW-0106">Calcium</keyword>